<evidence type="ECO:0000313" key="2">
    <source>
        <dbReference type="Proteomes" id="UP000193040"/>
    </source>
</evidence>
<comment type="caution">
    <text evidence="1">The sequence shown here is derived from an EMBL/GenBank/DDBJ whole genome shotgun (WGS) entry which is preliminary data.</text>
</comment>
<reference evidence="1 2" key="1">
    <citation type="submission" date="2017-03" db="EMBL/GenBank/DDBJ databases">
        <title>Genomic insights into Mycobacterium simiae human colonization.</title>
        <authorList>
            <person name="Steffani J.L."/>
            <person name="Brunck M.E."/>
            <person name="Cruz E."/>
            <person name="Montiel R."/>
            <person name="Barona F."/>
        </authorList>
    </citation>
    <scope>NUCLEOTIDE SEQUENCE [LARGE SCALE GENOMIC DNA]</scope>
    <source>
        <strain evidence="1 2">MsiGto</strain>
    </source>
</reference>
<name>A0A1X0XID2_MYCSI</name>
<dbReference type="RefSeq" id="WP_084954240.1">
    <property type="nucleotide sequence ID" value="NZ_MZZM01000046.1"/>
</dbReference>
<organism evidence="1 2">
    <name type="scientific">Mycobacterium simiae</name>
    <name type="common">Mycobacterium habana</name>
    <dbReference type="NCBI Taxonomy" id="1784"/>
    <lineage>
        <taxon>Bacteria</taxon>
        <taxon>Bacillati</taxon>
        <taxon>Actinomycetota</taxon>
        <taxon>Actinomycetes</taxon>
        <taxon>Mycobacteriales</taxon>
        <taxon>Mycobacteriaceae</taxon>
        <taxon>Mycobacterium</taxon>
        <taxon>Mycobacterium simiae complex</taxon>
    </lineage>
</organism>
<proteinExistence type="predicted"/>
<accession>A0A1X0XID2</accession>
<dbReference type="EMBL" id="MZZM01000046">
    <property type="protein sequence ID" value="ORJ52607.1"/>
    <property type="molecule type" value="Genomic_DNA"/>
</dbReference>
<protein>
    <submittedName>
        <fullName evidence="1">Uncharacterized protein</fullName>
    </submittedName>
</protein>
<evidence type="ECO:0000313" key="1">
    <source>
        <dbReference type="EMBL" id="ORJ52607.1"/>
    </source>
</evidence>
<sequence length="101" mass="11287">MYPVTIPVFSPEPPHTGDFEIEAQARKFRRDCGDIGYAEPELHFCNWPAPGRKKLKDSAGLADMTVDYVWSAWLVVVEQGDAYGAVERCGLFDIGHEEGDL</sequence>
<dbReference type="AlphaFoldDB" id="A0A1X0XID2"/>
<keyword evidence="2" id="KW-1185">Reference proteome</keyword>
<dbReference type="Proteomes" id="UP000193040">
    <property type="component" value="Unassembled WGS sequence"/>
</dbReference>
<gene>
    <name evidence="1" type="ORF">B5M45_30950</name>
</gene>